<dbReference type="PATRIC" id="fig|69.6.peg.2660"/>
<feature type="region of interest" description="Disordered" evidence="2">
    <location>
        <begin position="1"/>
        <end position="120"/>
    </location>
</feature>
<protein>
    <submittedName>
        <fullName evidence="3">Nucleoprotein/polynucleotide-associated enzyme</fullName>
    </submittedName>
</protein>
<sequence>MSDSLRDQLLGLGFKPAPKPERHERKGEDRRGGKPGAGGKPHGGKPQARADGGARGDGRPGGSTSGNHKPGGQERSGARPGQGRPGGKPGEAGAGRAGAKPGERGRGGRPGQGGRAATREDIDLAKAYAIRAQREKDERIAAEQAKQEEARLRREARARLAELLKDQALNVADADIARHFPYGGKIKRVYVTAEQLKQLNAGELGVLQQEGRYLLVTAAMLAQAEEIFPPAVALKVDPNAPADEDPYADPMYQVPDDLVW</sequence>
<dbReference type="Pfam" id="PF09831">
    <property type="entry name" value="DUF2058"/>
    <property type="match status" value="1"/>
</dbReference>
<dbReference type="AlphaFoldDB" id="A0A0S2DHJ8"/>
<dbReference type="OrthoDB" id="5294470at2"/>
<evidence type="ECO:0000256" key="2">
    <source>
        <dbReference type="SAM" id="MobiDB-lite"/>
    </source>
</evidence>
<feature type="compositionally biased region" description="Gly residues" evidence="2">
    <location>
        <begin position="83"/>
        <end position="96"/>
    </location>
</feature>
<evidence type="ECO:0000256" key="1">
    <source>
        <dbReference type="SAM" id="Coils"/>
    </source>
</evidence>
<dbReference type="Proteomes" id="UP000061569">
    <property type="component" value="Chromosome"/>
</dbReference>
<keyword evidence="1" id="KW-0175">Coiled coil</keyword>
<evidence type="ECO:0000313" key="4">
    <source>
        <dbReference type="Proteomes" id="UP000061569"/>
    </source>
</evidence>
<evidence type="ECO:0000313" key="3">
    <source>
        <dbReference type="EMBL" id="ALN58049.1"/>
    </source>
</evidence>
<dbReference type="KEGG" id="lez:GLE_2701"/>
<gene>
    <name evidence="3" type="ORF">GLE_2701</name>
</gene>
<dbReference type="InterPro" id="IPR018636">
    <property type="entry name" value="DUF2058"/>
</dbReference>
<name>A0A0S2DHJ8_LYSEN</name>
<organism evidence="3 4">
    <name type="scientific">Lysobacter enzymogenes</name>
    <dbReference type="NCBI Taxonomy" id="69"/>
    <lineage>
        <taxon>Bacteria</taxon>
        <taxon>Pseudomonadati</taxon>
        <taxon>Pseudomonadota</taxon>
        <taxon>Gammaproteobacteria</taxon>
        <taxon>Lysobacterales</taxon>
        <taxon>Lysobacteraceae</taxon>
        <taxon>Lysobacter</taxon>
    </lineage>
</organism>
<reference evidence="3 4" key="1">
    <citation type="submission" date="2015-11" db="EMBL/GenBank/DDBJ databases">
        <title>Genome sequences of Lysobacter enzymogenes strain C3 and Lysobacter antibioticus ATCC 29479.</title>
        <authorList>
            <person name="Kobayashi D.Y."/>
        </authorList>
    </citation>
    <scope>NUCLEOTIDE SEQUENCE [LARGE SCALE GENOMIC DNA]</scope>
    <source>
        <strain evidence="3 4">C3</strain>
    </source>
</reference>
<proteinExistence type="predicted"/>
<dbReference type="EMBL" id="CP013140">
    <property type="protein sequence ID" value="ALN58049.1"/>
    <property type="molecule type" value="Genomic_DNA"/>
</dbReference>
<dbReference type="STRING" id="69.GLE_2701"/>
<feature type="compositionally biased region" description="Basic and acidic residues" evidence="2">
    <location>
        <begin position="18"/>
        <end position="32"/>
    </location>
</feature>
<accession>A0A0S2DHJ8</accession>
<feature type="coiled-coil region" evidence="1">
    <location>
        <begin position="135"/>
        <end position="166"/>
    </location>
</feature>